<dbReference type="Pfam" id="PF11741">
    <property type="entry name" value="AMIN"/>
    <property type="match status" value="1"/>
</dbReference>
<dbReference type="PANTHER" id="PTHR30404">
    <property type="entry name" value="N-ACETYLMURAMOYL-L-ALANINE AMIDASE"/>
    <property type="match status" value="1"/>
</dbReference>
<dbReference type="GO" id="GO:0071555">
    <property type="term" value="P:cell wall organization"/>
    <property type="evidence" value="ECO:0007669"/>
    <property type="project" value="UniProtKB-KW"/>
</dbReference>
<evidence type="ECO:0000256" key="6">
    <source>
        <dbReference type="ARBA" id="ARBA00022764"/>
    </source>
</evidence>
<dbReference type="EMBL" id="NEVK01000003">
    <property type="protein sequence ID" value="OZI24516.1"/>
    <property type="molecule type" value="Genomic_DNA"/>
</dbReference>
<evidence type="ECO:0000313" key="12">
    <source>
        <dbReference type="EMBL" id="OZI24516.1"/>
    </source>
</evidence>
<comment type="subcellular location">
    <subcellularLocation>
        <location evidence="2">Periplasm</location>
    </subcellularLocation>
</comment>
<dbReference type="SUPFAM" id="SSF53187">
    <property type="entry name" value="Zn-dependent exopeptidases"/>
    <property type="match status" value="1"/>
</dbReference>
<dbReference type="InterPro" id="IPR021731">
    <property type="entry name" value="AMIN_dom"/>
</dbReference>
<protein>
    <recommendedName>
        <fullName evidence="9">N-acetylmuramoyl-L-alanine amidase AmiC</fullName>
        <ecNumber evidence="4">3.5.1.28</ecNumber>
    </recommendedName>
</protein>
<accession>A0A261RHJ5</accession>
<evidence type="ECO:0000256" key="10">
    <source>
        <dbReference type="SAM" id="MobiDB-lite"/>
    </source>
</evidence>
<dbReference type="CDD" id="cd02696">
    <property type="entry name" value="MurNAc-LAA"/>
    <property type="match status" value="1"/>
</dbReference>
<dbReference type="OrthoDB" id="9806267at2"/>
<reference evidence="13" key="1">
    <citation type="submission" date="2017-05" db="EMBL/GenBank/DDBJ databases">
        <title>Complete and WGS of Bordetella genogroups.</title>
        <authorList>
            <person name="Spilker T."/>
            <person name="Lipuma J."/>
        </authorList>
    </citation>
    <scope>NUCLEOTIDE SEQUENCE [LARGE SCALE GENOMIC DNA]</scope>
    <source>
        <strain evidence="13">AU18089</strain>
    </source>
</reference>
<comment type="caution">
    <text evidence="12">The sequence shown here is derived from an EMBL/GenBank/DDBJ whole genome shotgun (WGS) entry which is preliminary data.</text>
</comment>
<evidence type="ECO:0000256" key="4">
    <source>
        <dbReference type="ARBA" id="ARBA00011901"/>
    </source>
</evidence>
<name>A0A261RHJ5_9BORD</name>
<keyword evidence="7" id="KW-0378">Hydrolase</keyword>
<dbReference type="Pfam" id="PF01520">
    <property type="entry name" value="Amidase_3"/>
    <property type="match status" value="1"/>
</dbReference>
<proteinExistence type="inferred from homology"/>
<comment type="catalytic activity">
    <reaction evidence="1">
        <text>Hydrolyzes the link between N-acetylmuramoyl residues and L-amino acid residues in certain cell-wall glycopeptides.</text>
        <dbReference type="EC" id="3.5.1.28"/>
    </reaction>
</comment>
<dbReference type="SMART" id="SM00646">
    <property type="entry name" value="Ami_3"/>
    <property type="match status" value="1"/>
</dbReference>
<feature type="region of interest" description="Disordered" evidence="10">
    <location>
        <begin position="184"/>
        <end position="220"/>
    </location>
</feature>
<dbReference type="AlphaFoldDB" id="A0A261RHJ5"/>
<dbReference type="InterPro" id="IPR002508">
    <property type="entry name" value="MurNAc-LAA_cat"/>
</dbReference>
<dbReference type="InterPro" id="IPR050695">
    <property type="entry name" value="N-acetylmuramoyl_amidase_3"/>
</dbReference>
<evidence type="ECO:0000256" key="7">
    <source>
        <dbReference type="ARBA" id="ARBA00022801"/>
    </source>
</evidence>
<keyword evidence="6" id="KW-0574">Periplasm</keyword>
<evidence type="ECO:0000256" key="2">
    <source>
        <dbReference type="ARBA" id="ARBA00004418"/>
    </source>
</evidence>
<feature type="domain" description="MurNAc-LAA" evidence="11">
    <location>
        <begin position="287"/>
        <end position="442"/>
    </location>
</feature>
<dbReference type="RefSeq" id="WP_026640934.1">
    <property type="nucleotide sequence ID" value="NZ_NEVI01000004.1"/>
</dbReference>
<dbReference type="Gene3D" id="2.60.40.3500">
    <property type="match status" value="1"/>
</dbReference>
<evidence type="ECO:0000256" key="1">
    <source>
        <dbReference type="ARBA" id="ARBA00001561"/>
    </source>
</evidence>
<evidence type="ECO:0000256" key="3">
    <source>
        <dbReference type="ARBA" id="ARBA00010860"/>
    </source>
</evidence>
<dbReference type="GO" id="GO:0030288">
    <property type="term" value="C:outer membrane-bounded periplasmic space"/>
    <property type="evidence" value="ECO:0007669"/>
    <property type="project" value="TreeGrafter"/>
</dbReference>
<evidence type="ECO:0000259" key="11">
    <source>
        <dbReference type="SMART" id="SM00646"/>
    </source>
</evidence>
<keyword evidence="5" id="KW-0732">Signal</keyword>
<evidence type="ECO:0000256" key="5">
    <source>
        <dbReference type="ARBA" id="ARBA00022729"/>
    </source>
</evidence>
<organism evidence="12 13">
    <name type="scientific">Bordetella genomosp. 7</name>
    <dbReference type="NCBI Taxonomy" id="1416805"/>
    <lineage>
        <taxon>Bacteria</taxon>
        <taxon>Pseudomonadati</taxon>
        <taxon>Pseudomonadota</taxon>
        <taxon>Betaproteobacteria</taxon>
        <taxon>Burkholderiales</taxon>
        <taxon>Alcaligenaceae</taxon>
        <taxon>Bordetella</taxon>
    </lineage>
</organism>
<feature type="compositionally biased region" description="Pro residues" evidence="10">
    <location>
        <begin position="201"/>
        <end position="216"/>
    </location>
</feature>
<keyword evidence="13" id="KW-1185">Reference proteome</keyword>
<dbReference type="FunFam" id="3.40.630.40:FF:000001">
    <property type="entry name" value="N-acetylmuramoyl-L-alanine amidase"/>
    <property type="match status" value="1"/>
</dbReference>
<gene>
    <name evidence="12" type="ORF">CAL19_03095</name>
</gene>
<sequence>MVERDCPNAPGALSSRGAQRRRLISVATTLLVLPVLPRLASAATILAVRTWPAEEYTRVTLELDSELKAEHFTLENPHRLVVDLEGLQVSSALNQLISKVRPDDPYIQALRVAQNRPNVVRLVFDLKQGVAPQVFTLKPVGDYQYRLVLDLYPKVAQDPLMAMLKKQAGPDVDDPLARILEDIARNPGAPPAPAPQAQGQEPPPAIAMPKPAPEPARPARRKRMLTIALDPGHGGEDPGAIGKSGLREKDVVLRIARRLKTLIDAQPNMRAYLTRDDDYFVPLHVRVQKARRVRADLFISIHADAWIKPTASGSSVFALSQRGASSTQARWLANKENAADLIGGVNLGSHDKNVAKVLLDLSTTAQINDSLRLGAAFLDEIKKINRLHKRQVEQAGFAVLKAPDIPSILVETAFISNPREEALLRSSSHQQKLAEAMMTGIQQYFVANPPIAHIADAS</sequence>
<evidence type="ECO:0000256" key="8">
    <source>
        <dbReference type="ARBA" id="ARBA00023316"/>
    </source>
</evidence>
<evidence type="ECO:0000256" key="9">
    <source>
        <dbReference type="ARBA" id="ARBA00074581"/>
    </source>
</evidence>
<keyword evidence="8" id="KW-0961">Cell wall biogenesis/degradation</keyword>
<evidence type="ECO:0000313" key="13">
    <source>
        <dbReference type="Proteomes" id="UP000216947"/>
    </source>
</evidence>
<dbReference type="Gene3D" id="3.40.630.40">
    <property type="entry name" value="Zn-dependent exopeptidases"/>
    <property type="match status" value="1"/>
</dbReference>
<dbReference type="PANTHER" id="PTHR30404:SF0">
    <property type="entry name" value="N-ACETYLMURAMOYL-L-ALANINE AMIDASE AMIC"/>
    <property type="match status" value="1"/>
</dbReference>
<dbReference type="GO" id="GO:0008745">
    <property type="term" value="F:N-acetylmuramoyl-L-alanine amidase activity"/>
    <property type="evidence" value="ECO:0007669"/>
    <property type="project" value="UniProtKB-EC"/>
</dbReference>
<comment type="similarity">
    <text evidence="3">Belongs to the N-acetylmuramoyl-L-alanine amidase 3 family.</text>
</comment>
<dbReference type="GO" id="GO:0009253">
    <property type="term" value="P:peptidoglycan catabolic process"/>
    <property type="evidence" value="ECO:0007669"/>
    <property type="project" value="InterPro"/>
</dbReference>
<dbReference type="EC" id="3.5.1.28" evidence="4"/>
<dbReference type="Proteomes" id="UP000216947">
    <property type="component" value="Unassembled WGS sequence"/>
</dbReference>